<keyword evidence="2" id="KW-1185">Reference proteome</keyword>
<dbReference type="OMA" id="IFVRANI"/>
<dbReference type="EMBL" id="KK107116">
    <property type="protein sequence ID" value="EZA58869.1"/>
    <property type="molecule type" value="Genomic_DNA"/>
</dbReference>
<evidence type="ECO:0000313" key="1">
    <source>
        <dbReference type="EMBL" id="EZA58869.1"/>
    </source>
</evidence>
<dbReference type="PANTHER" id="PTHR47163:SF2">
    <property type="entry name" value="SI:DKEY-17M8.2"/>
    <property type="match status" value="1"/>
</dbReference>
<sequence length="201" mass="23390">CPKCNSNLEINTSNLTFRCYKVYYEQNNHKKRVKKQCSFQTSAKCDTWFSKSKLDLETVCRLTAYFIMLRPPRQQFLCEELHLSLHSVVDWISFCREVICLFWAEKNSTKLGGPGKIVEIDEAKIGKRKFNCGRIIKGNWIFVRANIPCYGTRTSHLAGYLAEFLFKRVHKFEDRLSSFFCAIAQLYPPKFQDVLEAATST</sequence>
<gene>
    <name evidence="1" type="ORF">X777_00564</name>
</gene>
<organism evidence="1 2">
    <name type="scientific">Ooceraea biroi</name>
    <name type="common">Clonal raider ant</name>
    <name type="synonym">Cerapachys biroi</name>
    <dbReference type="NCBI Taxonomy" id="2015173"/>
    <lineage>
        <taxon>Eukaryota</taxon>
        <taxon>Metazoa</taxon>
        <taxon>Ecdysozoa</taxon>
        <taxon>Arthropoda</taxon>
        <taxon>Hexapoda</taxon>
        <taxon>Insecta</taxon>
        <taxon>Pterygota</taxon>
        <taxon>Neoptera</taxon>
        <taxon>Endopterygota</taxon>
        <taxon>Hymenoptera</taxon>
        <taxon>Apocrita</taxon>
        <taxon>Aculeata</taxon>
        <taxon>Formicoidea</taxon>
        <taxon>Formicidae</taxon>
        <taxon>Dorylinae</taxon>
        <taxon>Ooceraea</taxon>
    </lineage>
</organism>
<reference evidence="1 2" key="1">
    <citation type="journal article" date="2014" name="Curr. Biol.">
        <title>The genome of the clonal raider ant Cerapachys biroi.</title>
        <authorList>
            <person name="Oxley P.R."/>
            <person name="Ji L."/>
            <person name="Fetter-Pruneda I."/>
            <person name="McKenzie S.K."/>
            <person name="Li C."/>
            <person name="Hu H."/>
            <person name="Zhang G."/>
            <person name="Kronauer D.J."/>
        </authorList>
    </citation>
    <scope>NUCLEOTIDE SEQUENCE [LARGE SCALE GENOMIC DNA]</scope>
</reference>
<accession>A0A026WUT4</accession>
<dbReference type="PANTHER" id="PTHR47163">
    <property type="entry name" value="DDE_TNP_IS1595 DOMAIN-CONTAINING PROTEIN"/>
    <property type="match status" value="1"/>
</dbReference>
<name>A0A026WUT4_OOCBI</name>
<evidence type="ECO:0000313" key="2">
    <source>
        <dbReference type="Proteomes" id="UP000053097"/>
    </source>
</evidence>
<proteinExistence type="predicted"/>
<dbReference type="AlphaFoldDB" id="A0A026WUT4"/>
<dbReference type="Proteomes" id="UP000053097">
    <property type="component" value="Unassembled WGS sequence"/>
</dbReference>
<evidence type="ECO:0008006" key="3">
    <source>
        <dbReference type="Google" id="ProtNLM"/>
    </source>
</evidence>
<dbReference type="OrthoDB" id="10052789at2759"/>
<feature type="non-terminal residue" evidence="1">
    <location>
        <position position="1"/>
    </location>
</feature>
<protein>
    <recommendedName>
        <fullName evidence="3">ISXO2-like transposase domain-containing protein</fullName>
    </recommendedName>
</protein>
<dbReference type="InterPro" id="IPR053164">
    <property type="entry name" value="IS1016-like_transposase"/>
</dbReference>